<accession>A0ABS2NT47</accession>
<gene>
    <name evidence="4" type="ORF">JOC73_002720</name>
</gene>
<reference evidence="4 5" key="1">
    <citation type="submission" date="2021-01" db="EMBL/GenBank/DDBJ databases">
        <title>Genomic Encyclopedia of Type Strains, Phase IV (KMG-IV): sequencing the most valuable type-strain genomes for metagenomic binning, comparative biology and taxonomic classification.</title>
        <authorList>
            <person name="Goeker M."/>
        </authorList>
    </citation>
    <scope>NUCLEOTIDE SEQUENCE [LARGE SCALE GENOMIC DNA]</scope>
    <source>
        <strain evidence="4 5">DSM 25890</strain>
    </source>
</reference>
<dbReference type="PROSITE" id="PS50112">
    <property type="entry name" value="PAS"/>
    <property type="match status" value="1"/>
</dbReference>
<dbReference type="Gene3D" id="3.30.450.20">
    <property type="entry name" value="PAS domain"/>
    <property type="match status" value="1"/>
</dbReference>
<dbReference type="InterPro" id="IPR035965">
    <property type="entry name" value="PAS-like_dom_sf"/>
</dbReference>
<dbReference type="Pfam" id="PF07228">
    <property type="entry name" value="SpoIIE"/>
    <property type="match status" value="1"/>
</dbReference>
<dbReference type="Proteomes" id="UP001314796">
    <property type="component" value="Unassembled WGS sequence"/>
</dbReference>
<dbReference type="SMART" id="SM00091">
    <property type="entry name" value="PAS"/>
    <property type="match status" value="1"/>
</dbReference>
<keyword evidence="5" id="KW-1185">Reference proteome</keyword>
<dbReference type="NCBIfam" id="TIGR00229">
    <property type="entry name" value="sensory_box"/>
    <property type="match status" value="1"/>
</dbReference>
<dbReference type="CDD" id="cd00130">
    <property type="entry name" value="PAS"/>
    <property type="match status" value="1"/>
</dbReference>
<dbReference type="PANTHER" id="PTHR43156:SF2">
    <property type="entry name" value="STAGE II SPORULATION PROTEIN E"/>
    <property type="match status" value="1"/>
</dbReference>
<organism evidence="4 5">
    <name type="scientific">Alkaliphilus hydrothermalis</name>
    <dbReference type="NCBI Taxonomy" id="1482730"/>
    <lineage>
        <taxon>Bacteria</taxon>
        <taxon>Bacillati</taxon>
        <taxon>Bacillota</taxon>
        <taxon>Clostridia</taxon>
        <taxon>Peptostreptococcales</taxon>
        <taxon>Natronincolaceae</taxon>
        <taxon>Alkaliphilus</taxon>
    </lineage>
</organism>
<feature type="domain" description="PAS" evidence="3">
    <location>
        <begin position="8"/>
        <end position="78"/>
    </location>
</feature>
<dbReference type="InterPro" id="IPR001932">
    <property type="entry name" value="PPM-type_phosphatase-like_dom"/>
</dbReference>
<dbReference type="SUPFAM" id="SSF55785">
    <property type="entry name" value="PYP-like sensor domain (PAS domain)"/>
    <property type="match status" value="1"/>
</dbReference>
<evidence type="ECO:0000259" key="3">
    <source>
        <dbReference type="PROSITE" id="PS50112"/>
    </source>
</evidence>
<keyword evidence="1" id="KW-0378">Hydrolase</keyword>
<protein>
    <submittedName>
        <fullName evidence="4">PAS domain S-box-containing protein</fullName>
    </submittedName>
</protein>
<name>A0ABS2NT47_9FIRM</name>
<proteinExistence type="predicted"/>
<evidence type="ECO:0000256" key="2">
    <source>
        <dbReference type="SAM" id="Coils"/>
    </source>
</evidence>
<evidence type="ECO:0000313" key="4">
    <source>
        <dbReference type="EMBL" id="MBM7616144.1"/>
    </source>
</evidence>
<dbReference type="Gene3D" id="3.60.40.10">
    <property type="entry name" value="PPM-type phosphatase domain"/>
    <property type="match status" value="1"/>
</dbReference>
<dbReference type="InterPro" id="IPR000014">
    <property type="entry name" value="PAS"/>
</dbReference>
<dbReference type="EMBL" id="JAFBEE010000025">
    <property type="protein sequence ID" value="MBM7616144.1"/>
    <property type="molecule type" value="Genomic_DNA"/>
</dbReference>
<dbReference type="PANTHER" id="PTHR43156">
    <property type="entry name" value="STAGE II SPORULATION PROTEIN E-RELATED"/>
    <property type="match status" value="1"/>
</dbReference>
<dbReference type="InterPro" id="IPR052016">
    <property type="entry name" value="Bact_Sigma-Reg"/>
</dbReference>
<sequence length="401" mass="45985">MEKNIKNYSEYLQVLFETSHEGMVLMDSKGKIVAHNLSFCRLMGMEGGDLCGSLLHSFVEESSVAKLNTFLKALTQGYQRDWEMNIRCATGTVYPVLMTGFSKDEGIFVTLKKELEEMLQLQENLMVINNELTNTRRELEKKNVQLEAANSKIREYCNELTEKNNLIQIELNVAKKVQKSMLSRIITDYKNLTINKKYSPASNVGGDMYDVAIIQEDKIGILICDVCGHGMGAALVMGVLKNMFRNYYKSFLEPNQLLKKMNQEFVEIFSHDGFHIYATAFYIILDLKEKTITYSSAGHPFPFIYSENGKSLELKLPGVPLGIMGDTVYENKKSTFDDGDRIFLFTDGLENFLEELKDHDYCIKNYTWGNISYYFRNLCTKLDEKTCKQKDDVSLMVVEIQ</sequence>
<dbReference type="SMART" id="SM00331">
    <property type="entry name" value="PP2C_SIG"/>
    <property type="match status" value="1"/>
</dbReference>
<keyword evidence="2" id="KW-0175">Coiled coil</keyword>
<dbReference type="Pfam" id="PF13426">
    <property type="entry name" value="PAS_9"/>
    <property type="match status" value="1"/>
</dbReference>
<dbReference type="RefSeq" id="WP_204404078.1">
    <property type="nucleotide sequence ID" value="NZ_JAFBEE010000025.1"/>
</dbReference>
<feature type="coiled-coil region" evidence="2">
    <location>
        <begin position="111"/>
        <end position="166"/>
    </location>
</feature>
<evidence type="ECO:0000313" key="5">
    <source>
        <dbReference type="Proteomes" id="UP001314796"/>
    </source>
</evidence>
<evidence type="ECO:0000256" key="1">
    <source>
        <dbReference type="ARBA" id="ARBA00022801"/>
    </source>
</evidence>
<dbReference type="InterPro" id="IPR036457">
    <property type="entry name" value="PPM-type-like_dom_sf"/>
</dbReference>
<dbReference type="SUPFAM" id="SSF81606">
    <property type="entry name" value="PP2C-like"/>
    <property type="match status" value="1"/>
</dbReference>
<comment type="caution">
    <text evidence="4">The sequence shown here is derived from an EMBL/GenBank/DDBJ whole genome shotgun (WGS) entry which is preliminary data.</text>
</comment>